<gene>
    <name evidence="2" type="ORF">H8L32_21140</name>
</gene>
<protein>
    <submittedName>
        <fullName evidence="2">Uncharacterized protein</fullName>
    </submittedName>
</protein>
<name>A0ABR6ZW13_9BURK</name>
<evidence type="ECO:0000313" key="2">
    <source>
        <dbReference type="EMBL" id="MBC3919989.1"/>
    </source>
</evidence>
<keyword evidence="3" id="KW-1185">Reference proteome</keyword>
<reference evidence="2 3" key="1">
    <citation type="submission" date="2020-08" db="EMBL/GenBank/DDBJ databases">
        <title>Novel species isolated from subtropical streams in China.</title>
        <authorList>
            <person name="Lu H."/>
        </authorList>
    </citation>
    <scope>NUCLEOTIDE SEQUENCE [LARGE SCALE GENOMIC DNA]</scope>
    <source>
        <strain evidence="2 3">CY18W</strain>
    </source>
</reference>
<feature type="region of interest" description="Disordered" evidence="1">
    <location>
        <begin position="1"/>
        <end position="58"/>
    </location>
</feature>
<proteinExistence type="predicted"/>
<evidence type="ECO:0000313" key="3">
    <source>
        <dbReference type="Proteomes" id="UP000650424"/>
    </source>
</evidence>
<dbReference type="RefSeq" id="WP_186949268.1">
    <property type="nucleotide sequence ID" value="NZ_JACOGF010000012.1"/>
</dbReference>
<sequence length="58" mass="6398">MNKQNAMTPEQEKKIESPPVPNPQHKEKKENALDEALDESFPASDPVAVSITPPSKKT</sequence>
<comment type="caution">
    <text evidence="2">The sequence shown here is derived from an EMBL/GenBank/DDBJ whole genome shotgun (WGS) entry which is preliminary data.</text>
</comment>
<accession>A0ABR6ZW13</accession>
<evidence type="ECO:0000256" key="1">
    <source>
        <dbReference type="SAM" id="MobiDB-lite"/>
    </source>
</evidence>
<dbReference type="Proteomes" id="UP000650424">
    <property type="component" value="Unassembled WGS sequence"/>
</dbReference>
<dbReference type="EMBL" id="JACOGF010000012">
    <property type="protein sequence ID" value="MBC3919989.1"/>
    <property type="molecule type" value="Genomic_DNA"/>
</dbReference>
<organism evidence="2 3">
    <name type="scientific">Undibacterium hunanense</name>
    <dbReference type="NCBI Taxonomy" id="2762292"/>
    <lineage>
        <taxon>Bacteria</taxon>
        <taxon>Pseudomonadati</taxon>
        <taxon>Pseudomonadota</taxon>
        <taxon>Betaproteobacteria</taxon>
        <taxon>Burkholderiales</taxon>
        <taxon>Oxalobacteraceae</taxon>
        <taxon>Undibacterium</taxon>
    </lineage>
</organism>